<accession>A0AB39ZBI3</accession>
<keyword evidence="1" id="KW-1133">Transmembrane helix</keyword>
<sequence>MTSPPPILLACFVHLVLHTTLFIQLDPDIFNDTPILGSQIFYLSVMDLLCDCEVIPDHWKGVPPWGKFILETIVSFLIGEFSMMLGWLSMEKFLVELLKRTSLRYHSKLLVLEISTVALGIIFSVLVAAMTNRTAKMQKVGSKVWSTIKQYRQAPWTKKEQTVQCQSFVRRRISMFMQKRFHKI</sequence>
<feature type="transmembrane region" description="Helical" evidence="1">
    <location>
        <begin position="109"/>
        <end position="130"/>
    </location>
</feature>
<feature type="chain" id="PRO_5046337683" evidence="2">
    <location>
        <begin position="19"/>
        <end position="184"/>
    </location>
</feature>
<feature type="transmembrane region" description="Helical" evidence="1">
    <location>
        <begin position="68"/>
        <end position="88"/>
    </location>
</feature>
<keyword evidence="1" id="KW-0812">Transmembrane</keyword>
<dbReference type="RefSeq" id="XP_016932193.3">
    <property type="nucleotide sequence ID" value="XM_017076704.4"/>
</dbReference>
<keyword evidence="3" id="KW-1185">Reference proteome</keyword>
<evidence type="ECO:0000256" key="2">
    <source>
        <dbReference type="SAM" id="SignalP"/>
    </source>
</evidence>
<dbReference type="InterPro" id="IPR032145">
    <property type="entry name" value="DUF4818"/>
</dbReference>
<keyword evidence="2" id="KW-0732">Signal</keyword>
<feature type="signal peptide" evidence="2">
    <location>
        <begin position="1"/>
        <end position="18"/>
    </location>
</feature>
<proteinExistence type="predicted"/>
<reference evidence="3" key="1">
    <citation type="submission" date="2025-05" db="UniProtKB">
        <authorList>
            <consortium name="RefSeq"/>
        </authorList>
    </citation>
    <scope>NUCLEOTIDE SEQUENCE [LARGE SCALE GENOMIC DNA]</scope>
</reference>
<dbReference type="AlphaFoldDB" id="A0AB39ZBI3"/>
<dbReference type="Proteomes" id="UP001652628">
    <property type="component" value="Chromosome 2L"/>
</dbReference>
<evidence type="ECO:0000313" key="3">
    <source>
        <dbReference type="Proteomes" id="UP001652628"/>
    </source>
</evidence>
<name>A0AB39ZBI3_DROSZ</name>
<organism evidence="3 4">
    <name type="scientific">Drosophila suzukii</name>
    <name type="common">Spotted-wing drosophila fruit fly</name>
    <dbReference type="NCBI Taxonomy" id="28584"/>
    <lineage>
        <taxon>Eukaryota</taxon>
        <taxon>Metazoa</taxon>
        <taxon>Ecdysozoa</taxon>
        <taxon>Arthropoda</taxon>
        <taxon>Hexapoda</taxon>
        <taxon>Insecta</taxon>
        <taxon>Pterygota</taxon>
        <taxon>Neoptera</taxon>
        <taxon>Endopterygota</taxon>
        <taxon>Diptera</taxon>
        <taxon>Brachycera</taxon>
        <taxon>Muscomorpha</taxon>
        <taxon>Ephydroidea</taxon>
        <taxon>Drosophilidae</taxon>
        <taxon>Drosophila</taxon>
        <taxon>Sophophora</taxon>
    </lineage>
</organism>
<gene>
    <name evidence="4" type="primary">LOC108011534</name>
</gene>
<protein>
    <submittedName>
        <fullName evidence="4">Uncharacterized protein</fullName>
    </submittedName>
</protein>
<evidence type="ECO:0000256" key="1">
    <source>
        <dbReference type="SAM" id="Phobius"/>
    </source>
</evidence>
<dbReference type="Pfam" id="PF16089">
    <property type="entry name" value="DUF4818"/>
    <property type="match status" value="1"/>
</dbReference>
<evidence type="ECO:0000313" key="4">
    <source>
        <dbReference type="RefSeq" id="XP_016932193.3"/>
    </source>
</evidence>
<keyword evidence="1" id="KW-0472">Membrane</keyword>
<dbReference type="GeneID" id="108011534"/>
<reference evidence="4" key="2">
    <citation type="submission" date="2025-08" db="UniProtKB">
        <authorList>
            <consortium name="RefSeq"/>
        </authorList>
    </citation>
    <scope>IDENTIFICATION</scope>
</reference>